<dbReference type="Pfam" id="PF02423">
    <property type="entry name" value="OCD_Mu_crystall"/>
    <property type="match status" value="1"/>
</dbReference>
<proteinExistence type="predicted"/>
<comment type="caution">
    <text evidence="1">The sequence shown here is derived from an EMBL/GenBank/DDBJ whole genome shotgun (WGS) entry which is preliminary data.</text>
</comment>
<dbReference type="PANTHER" id="PTHR13812">
    <property type="entry name" value="KETIMINE REDUCTASE MU-CRYSTALLIN"/>
    <property type="match status" value="1"/>
</dbReference>
<dbReference type="AlphaFoldDB" id="A0A6L5X7J3"/>
<dbReference type="RefSeq" id="WP_154327876.1">
    <property type="nucleotide sequence ID" value="NZ_CP045696.1"/>
</dbReference>
<dbReference type="GO" id="GO:0005737">
    <property type="term" value="C:cytoplasm"/>
    <property type="evidence" value="ECO:0007669"/>
    <property type="project" value="TreeGrafter"/>
</dbReference>
<dbReference type="Gene3D" id="3.30.1780.10">
    <property type="entry name" value="ornithine cyclodeaminase, domain 1"/>
    <property type="match status" value="1"/>
</dbReference>
<dbReference type="Proteomes" id="UP000483362">
    <property type="component" value="Unassembled WGS sequence"/>
</dbReference>
<dbReference type="EMBL" id="VULT01000001">
    <property type="protein sequence ID" value="MSS16339.1"/>
    <property type="molecule type" value="Genomic_DNA"/>
</dbReference>
<sequence>MKHNVVKVIQHELIAQAGITPKQCIEWVRESFMMKYEAQLPAKISLRPQGDDFFNTMPCILPKRYNRYGVKVVHRIKGQTPLLGSDILLYDSSNGRLLALLNGDWITTMRTGAVAALAIKTLKAKGVTTYSFVGLGNTARATAMCLLADNADCEVKFRLLRYKDQAEAFVDRFKTVPNAHFEIVDDIKELVAGAQVIVSCVTSANDLFCDDDALFRPGVLLVPVHTRGFQNCDLFFDKIYGDDTAHLHGFKYFARFKYFNELSRVLLGTDSGRDNDDQRIISYNIGLSLHDIVFAHHIYEALGQQAPSMQQVIEDKKFWV</sequence>
<accession>A0A6L5X7J3</accession>
<dbReference type="InterPro" id="IPR003462">
    <property type="entry name" value="ODC_Mu_crystall"/>
</dbReference>
<keyword evidence="2" id="KW-1185">Reference proteome</keyword>
<reference evidence="1 2" key="1">
    <citation type="submission" date="2019-08" db="EMBL/GenBank/DDBJ databases">
        <title>In-depth cultivation of the pig gut microbiome towards novel bacterial diversity and tailored functional studies.</title>
        <authorList>
            <person name="Wylensek D."/>
            <person name="Hitch T.C.A."/>
            <person name="Clavel T."/>
        </authorList>
    </citation>
    <scope>NUCLEOTIDE SEQUENCE [LARGE SCALE GENOMIC DNA]</scope>
    <source>
        <strain evidence="1 2">Oil-RF-744-WCA-WT-10</strain>
    </source>
</reference>
<evidence type="ECO:0000313" key="2">
    <source>
        <dbReference type="Proteomes" id="UP000483362"/>
    </source>
</evidence>
<dbReference type="SUPFAM" id="SSF51735">
    <property type="entry name" value="NAD(P)-binding Rossmann-fold domains"/>
    <property type="match status" value="1"/>
</dbReference>
<evidence type="ECO:0000313" key="1">
    <source>
        <dbReference type="EMBL" id="MSS16339.1"/>
    </source>
</evidence>
<dbReference type="InterPro" id="IPR036291">
    <property type="entry name" value="NAD(P)-bd_dom_sf"/>
</dbReference>
<protein>
    <submittedName>
        <fullName evidence="1">Ornithine cyclodeaminase</fullName>
    </submittedName>
</protein>
<name>A0A6L5X7J3_9BACT</name>
<organism evidence="1 2">
    <name type="scientific">Sodaliphilus pleomorphus</name>
    <dbReference type="NCBI Taxonomy" id="2606626"/>
    <lineage>
        <taxon>Bacteria</taxon>
        <taxon>Pseudomonadati</taxon>
        <taxon>Bacteroidota</taxon>
        <taxon>Bacteroidia</taxon>
        <taxon>Bacteroidales</taxon>
        <taxon>Muribaculaceae</taxon>
        <taxon>Sodaliphilus</taxon>
    </lineage>
</organism>
<dbReference type="PANTHER" id="PTHR13812:SF19">
    <property type="entry name" value="KETIMINE REDUCTASE MU-CRYSTALLIN"/>
    <property type="match status" value="1"/>
</dbReference>
<gene>
    <name evidence="1" type="ORF">FYJ29_00915</name>
</gene>
<dbReference type="Gene3D" id="3.40.50.720">
    <property type="entry name" value="NAD(P)-binding Rossmann-like Domain"/>
    <property type="match status" value="1"/>
</dbReference>
<dbReference type="InterPro" id="IPR023401">
    <property type="entry name" value="ODC_N"/>
</dbReference>